<evidence type="ECO:0000313" key="1">
    <source>
        <dbReference type="EMBL" id="GAA3970048.1"/>
    </source>
</evidence>
<accession>A0ABP7PS25</accession>
<dbReference type="Proteomes" id="UP001418444">
    <property type="component" value="Unassembled WGS sequence"/>
</dbReference>
<keyword evidence="2" id="KW-1185">Reference proteome</keyword>
<reference evidence="2" key="1">
    <citation type="journal article" date="2019" name="Int. J. Syst. Evol. Microbiol.">
        <title>The Global Catalogue of Microorganisms (GCM) 10K type strain sequencing project: providing services to taxonomists for standard genome sequencing and annotation.</title>
        <authorList>
            <consortium name="The Broad Institute Genomics Platform"/>
            <consortium name="The Broad Institute Genome Sequencing Center for Infectious Disease"/>
            <person name="Wu L."/>
            <person name="Ma J."/>
        </authorList>
    </citation>
    <scope>NUCLEOTIDE SEQUENCE [LARGE SCALE GENOMIC DNA]</scope>
    <source>
        <strain evidence="2">JCM 16923</strain>
    </source>
</reference>
<comment type="caution">
    <text evidence="1">The sequence shown here is derived from an EMBL/GenBank/DDBJ whole genome shotgun (WGS) entry which is preliminary data.</text>
</comment>
<name>A0ABP7PS25_9ACTN</name>
<organism evidence="1 2">
    <name type="scientific">Gordonia caeni</name>
    <dbReference type="NCBI Taxonomy" id="1007097"/>
    <lineage>
        <taxon>Bacteria</taxon>
        <taxon>Bacillati</taxon>
        <taxon>Actinomycetota</taxon>
        <taxon>Actinomycetes</taxon>
        <taxon>Mycobacteriales</taxon>
        <taxon>Gordoniaceae</taxon>
        <taxon>Gordonia</taxon>
    </lineage>
</organism>
<evidence type="ECO:0000313" key="2">
    <source>
        <dbReference type="Proteomes" id="UP001418444"/>
    </source>
</evidence>
<proteinExistence type="predicted"/>
<dbReference type="EMBL" id="BAAAZW010000013">
    <property type="protein sequence ID" value="GAA3970048.1"/>
    <property type="molecule type" value="Genomic_DNA"/>
</dbReference>
<sequence length="294" mass="32105">MTVPDLELVRRWRPPGALDVAVVLGVHQRGAHDPAYRRAPDGSVWRASHTPDGPGTVAVTADAGEVVGRAWGAGAAWLLDRLPAMLGADDDPASLPLDSPAVARLAARAGGLRIGRTDRVWEALVPAVMEQKVVSAEAYRGWRHLLRRYGEPAPGPCDLRVPPPRARWREITEADWHRSGLEPVRMRIIRNAAAVDVETKAGVLTALRGIGPWTAAHARSRALGDADAVPYGDYHVPSIVGQTLIGEPVDDAGMAELLAPYAGHRYRVIRMCELYGVRPPRRGPRRPVRDYREF</sequence>
<dbReference type="InterPro" id="IPR011257">
    <property type="entry name" value="DNA_glycosylase"/>
</dbReference>
<dbReference type="Gene3D" id="1.10.340.30">
    <property type="entry name" value="Hypothetical protein, domain 2"/>
    <property type="match status" value="1"/>
</dbReference>
<dbReference type="SUPFAM" id="SSF48150">
    <property type="entry name" value="DNA-glycosylase"/>
    <property type="match status" value="1"/>
</dbReference>
<protein>
    <submittedName>
        <fullName evidence="1">3-methyladenine DNA glycosylase</fullName>
    </submittedName>
</protein>
<gene>
    <name evidence="1" type="ORF">GCM10022231_34290</name>
</gene>